<dbReference type="Proteomes" id="UP000249377">
    <property type="component" value="Unassembled WGS sequence"/>
</dbReference>
<gene>
    <name evidence="2" type="ORF">DPQ25_06645</name>
</gene>
<proteinExistence type="predicted"/>
<evidence type="ECO:0000313" key="3">
    <source>
        <dbReference type="Proteomes" id="UP000249377"/>
    </source>
</evidence>
<feature type="transmembrane region" description="Helical" evidence="1">
    <location>
        <begin position="55"/>
        <end position="76"/>
    </location>
</feature>
<keyword evidence="1" id="KW-0472">Membrane</keyword>
<dbReference type="AlphaFoldDB" id="A0A328UI84"/>
<dbReference type="EMBL" id="QLYR01000003">
    <property type="protein sequence ID" value="RAQ29163.1"/>
    <property type="molecule type" value="Genomic_DNA"/>
</dbReference>
<dbReference type="Gene3D" id="1.25.40.10">
    <property type="entry name" value="Tetratricopeptide repeat domain"/>
    <property type="match status" value="1"/>
</dbReference>
<comment type="caution">
    <text evidence="2">The sequence shown here is derived from an EMBL/GenBank/DDBJ whole genome shotgun (WGS) entry which is preliminary data.</text>
</comment>
<evidence type="ECO:0008006" key="4">
    <source>
        <dbReference type="Google" id="ProtNLM"/>
    </source>
</evidence>
<protein>
    <recommendedName>
        <fullName evidence="4">Tetratricopeptide repeat protein</fullName>
    </recommendedName>
</protein>
<keyword evidence="3" id="KW-1185">Reference proteome</keyword>
<dbReference type="SUPFAM" id="SSF48452">
    <property type="entry name" value="TPR-like"/>
    <property type="match status" value="1"/>
</dbReference>
<evidence type="ECO:0000256" key="1">
    <source>
        <dbReference type="SAM" id="Phobius"/>
    </source>
</evidence>
<sequence>MIRLFRKSKILFVVLFFAVLLLLSSLFICYPVYQNGSFTGYRPLLPFGFVIRDPSAIDLLIPLLLILSFCAAYLAAKRAAKQEYQRVMNLLLKDCDPDAFIREFSPVLNLCANRPTAPGMQLTLLNAYIARGDFSLAAEKLASMLIDERNASSLYYNAVIYNDLSICFLHLNNLPGAKLYLQKVREQLNKTSEYPEMNQNIRVLYRNLEHRVSPEHYSPEQNIEHFYHLAHTSPERYSRVTAFYYLAVLYAKQGDDEKASEACAYIIAHAPRAAVSADARALLQTLQRK</sequence>
<keyword evidence="1" id="KW-1133">Transmembrane helix</keyword>
<keyword evidence="1" id="KW-0812">Transmembrane</keyword>
<evidence type="ECO:0000313" key="2">
    <source>
        <dbReference type="EMBL" id="RAQ29163.1"/>
    </source>
</evidence>
<reference evidence="2 3" key="1">
    <citation type="submission" date="2018-06" db="EMBL/GenBank/DDBJ databases">
        <title>Noncontiguous genome sequence of Ruminococcaceae bacterium ASD2818.</title>
        <authorList>
            <person name="Chaplin A.V."/>
            <person name="Sokolova S.R."/>
            <person name="Kochetkova T.O."/>
            <person name="Goltsov A.Y."/>
            <person name="Trofimov D.Y."/>
            <person name="Efimov B.A."/>
        </authorList>
    </citation>
    <scope>NUCLEOTIDE SEQUENCE [LARGE SCALE GENOMIC DNA]</scope>
    <source>
        <strain evidence="2 3">ASD2818</strain>
    </source>
</reference>
<dbReference type="InterPro" id="IPR011990">
    <property type="entry name" value="TPR-like_helical_dom_sf"/>
</dbReference>
<organism evidence="2 3">
    <name type="scientific">Hydrogeniiclostridium mannosilyticum</name>
    <dbReference type="NCBI Taxonomy" id="2764322"/>
    <lineage>
        <taxon>Bacteria</taxon>
        <taxon>Bacillati</taxon>
        <taxon>Bacillota</taxon>
        <taxon>Clostridia</taxon>
        <taxon>Eubacteriales</taxon>
        <taxon>Acutalibacteraceae</taxon>
        <taxon>Hydrogeniiclostridium</taxon>
    </lineage>
</organism>
<dbReference type="RefSeq" id="WP_112332394.1">
    <property type="nucleotide sequence ID" value="NZ_QLYR01000003.1"/>
</dbReference>
<accession>A0A328UI84</accession>
<name>A0A328UI84_9FIRM</name>